<feature type="domain" description="AMP-dependent synthetase/ligase" evidence="2">
    <location>
        <begin position="18"/>
        <end position="374"/>
    </location>
</feature>
<dbReference type="STRING" id="161398.PP2015_465"/>
<dbReference type="Proteomes" id="UP000061457">
    <property type="component" value="Chromosome I"/>
</dbReference>
<dbReference type="InterPro" id="IPR042099">
    <property type="entry name" value="ANL_N_sf"/>
</dbReference>
<dbReference type="EMBL" id="CP013187">
    <property type="protein sequence ID" value="ALO40988.1"/>
    <property type="molecule type" value="Genomic_DNA"/>
</dbReference>
<name>A0A0S2JY83_9GAMM</name>
<dbReference type="InterPro" id="IPR010071">
    <property type="entry name" value="AA_adenyl_dom"/>
</dbReference>
<dbReference type="RefSeq" id="WP_058028752.1">
    <property type="nucleotide sequence ID" value="NZ_CP013187.1"/>
</dbReference>
<evidence type="ECO:0000259" key="2">
    <source>
        <dbReference type="Pfam" id="PF00501"/>
    </source>
</evidence>
<keyword evidence="5" id="KW-1185">Reference proteome</keyword>
<feature type="region of interest" description="Disordered" evidence="1">
    <location>
        <begin position="496"/>
        <end position="515"/>
    </location>
</feature>
<reference evidence="4 5" key="1">
    <citation type="submission" date="2015-11" db="EMBL/GenBank/DDBJ databases">
        <authorList>
            <person name="Zhang Y."/>
            <person name="Guo Z."/>
        </authorList>
    </citation>
    <scope>NUCLEOTIDE SEQUENCE [LARGE SCALE GENOMIC DNA]</scope>
    <source>
        <strain evidence="4 5">KCTC 12086</strain>
    </source>
</reference>
<evidence type="ECO:0000259" key="3">
    <source>
        <dbReference type="Pfam" id="PF13193"/>
    </source>
</evidence>
<sequence>MKLLNQVLTQGLVRAGEQALAVSDSTESYSYGELQLRATQIAVLLQKIGVKAGDRVGLWCDKSCRALAGMLAVSKLNAVYVPIDPMNPKVRVDIIRQDCDMKVLITNKAKFSQYQRGDNALCDFVVLDEDALISSVLHVHTWQHISAQQPSQLNLPKEGKSTDLAYMLYTSGSTGVPKGVKISHENALAFIEWSTNKLNATVQDRFANHAPWHFDLSVLDIYVALLSGASVHLVSEIDSYVAQKLVSFVAQKQISIWYSVPTALVMMLEAEADFAERCQQLRAIIFAGEAFAIKPLKQLREAFPDAELYNFYGPTETNVCSYYKVPRVVPDKLPIGYPASNALLSICDEQGKALPVGEQGFVTVIGPTVFSGYWGRAELQSEAYNTGDIGYFNELGELMYVGRQDHMVKVNGYRVHLGEVERAIYQHPAVKECLVELSSQKTLHAHIAVEGDAPSLLTLKIHCAKRLPKYMLPEQVIVHDALPRNRNGKLSRQCLSGLSAQSGSENNTQITMSEA</sequence>
<dbReference type="InterPro" id="IPR020845">
    <property type="entry name" value="AMP-binding_CS"/>
</dbReference>
<dbReference type="GO" id="GO:0031177">
    <property type="term" value="F:phosphopantetheine binding"/>
    <property type="evidence" value="ECO:0007669"/>
    <property type="project" value="TreeGrafter"/>
</dbReference>
<dbReference type="GO" id="GO:0005737">
    <property type="term" value="C:cytoplasm"/>
    <property type="evidence" value="ECO:0007669"/>
    <property type="project" value="TreeGrafter"/>
</dbReference>
<dbReference type="Gene3D" id="3.40.50.12780">
    <property type="entry name" value="N-terminal domain of ligase-like"/>
    <property type="match status" value="1"/>
</dbReference>
<dbReference type="InterPro" id="IPR000873">
    <property type="entry name" value="AMP-dep_synth/lig_dom"/>
</dbReference>
<dbReference type="PROSITE" id="PS00455">
    <property type="entry name" value="AMP_BINDING"/>
    <property type="match status" value="1"/>
</dbReference>
<dbReference type="Pfam" id="PF13193">
    <property type="entry name" value="AMP-binding_C"/>
    <property type="match status" value="1"/>
</dbReference>
<dbReference type="GO" id="GO:0043041">
    <property type="term" value="P:amino acid activation for nonribosomal peptide biosynthetic process"/>
    <property type="evidence" value="ECO:0007669"/>
    <property type="project" value="TreeGrafter"/>
</dbReference>
<evidence type="ECO:0000313" key="5">
    <source>
        <dbReference type="Proteomes" id="UP000061457"/>
    </source>
</evidence>
<dbReference type="PANTHER" id="PTHR45527:SF1">
    <property type="entry name" value="FATTY ACID SYNTHASE"/>
    <property type="match status" value="1"/>
</dbReference>
<dbReference type="OrthoDB" id="9775889at2"/>
<evidence type="ECO:0000313" key="4">
    <source>
        <dbReference type="EMBL" id="ALO40988.1"/>
    </source>
</evidence>
<dbReference type="InterPro" id="IPR045851">
    <property type="entry name" value="AMP-bd_C_sf"/>
</dbReference>
<dbReference type="GO" id="GO:0044550">
    <property type="term" value="P:secondary metabolite biosynthetic process"/>
    <property type="evidence" value="ECO:0007669"/>
    <property type="project" value="TreeGrafter"/>
</dbReference>
<gene>
    <name evidence="4" type="ORF">PP2015_465</name>
</gene>
<dbReference type="KEGG" id="pphe:PP2015_465"/>
<dbReference type="PATRIC" id="fig|161398.10.peg.475"/>
<dbReference type="SUPFAM" id="SSF56801">
    <property type="entry name" value="Acetyl-CoA synthetase-like"/>
    <property type="match status" value="1"/>
</dbReference>
<organism evidence="4 5">
    <name type="scientific">Pseudoalteromonas phenolica</name>
    <dbReference type="NCBI Taxonomy" id="161398"/>
    <lineage>
        <taxon>Bacteria</taxon>
        <taxon>Pseudomonadati</taxon>
        <taxon>Pseudomonadota</taxon>
        <taxon>Gammaproteobacteria</taxon>
        <taxon>Alteromonadales</taxon>
        <taxon>Pseudoalteromonadaceae</taxon>
        <taxon>Pseudoalteromonas</taxon>
    </lineage>
</organism>
<dbReference type="InterPro" id="IPR025110">
    <property type="entry name" value="AMP-bd_C"/>
</dbReference>
<dbReference type="NCBIfam" id="TIGR01733">
    <property type="entry name" value="AA-adenyl-dom"/>
    <property type="match status" value="1"/>
</dbReference>
<dbReference type="PANTHER" id="PTHR45527">
    <property type="entry name" value="NONRIBOSOMAL PEPTIDE SYNTHETASE"/>
    <property type="match status" value="1"/>
</dbReference>
<accession>A0A0S2JY83</accession>
<proteinExistence type="predicted"/>
<dbReference type="AlphaFoldDB" id="A0A0S2JY83"/>
<dbReference type="Pfam" id="PF00501">
    <property type="entry name" value="AMP-binding"/>
    <property type="match status" value="1"/>
</dbReference>
<dbReference type="Gene3D" id="3.30.300.30">
    <property type="match status" value="1"/>
</dbReference>
<feature type="domain" description="AMP-binding enzyme C-terminal" evidence="3">
    <location>
        <begin position="419"/>
        <end position="489"/>
    </location>
</feature>
<protein>
    <submittedName>
        <fullName evidence="4">Bmp4</fullName>
    </submittedName>
</protein>
<evidence type="ECO:0000256" key="1">
    <source>
        <dbReference type="SAM" id="MobiDB-lite"/>
    </source>
</evidence>